<feature type="region of interest" description="Disordered" evidence="8">
    <location>
        <begin position="172"/>
        <end position="195"/>
    </location>
</feature>
<dbReference type="Pfam" id="PF00096">
    <property type="entry name" value="zf-C2H2"/>
    <property type="match status" value="2"/>
</dbReference>
<feature type="compositionally biased region" description="Basic and acidic residues" evidence="8">
    <location>
        <begin position="69"/>
        <end position="88"/>
    </location>
</feature>
<dbReference type="PANTHER" id="PTHR47660">
    <property type="entry name" value="TRANSCRIPTION FACTOR WITH C2H2 AND ZN(2)-CYS(6) DNA BINDING DOMAIN (EUROFUNG)-RELATED-RELATED"/>
    <property type="match status" value="1"/>
</dbReference>
<keyword evidence="1" id="KW-0479">Metal-binding</keyword>
<feature type="compositionally biased region" description="Low complexity" evidence="8">
    <location>
        <begin position="100"/>
        <end position="111"/>
    </location>
</feature>
<organism evidence="10 11">
    <name type="scientific">Lachnellula occidentalis</name>
    <dbReference type="NCBI Taxonomy" id="215460"/>
    <lineage>
        <taxon>Eukaryota</taxon>
        <taxon>Fungi</taxon>
        <taxon>Dikarya</taxon>
        <taxon>Ascomycota</taxon>
        <taxon>Pezizomycotina</taxon>
        <taxon>Leotiomycetes</taxon>
        <taxon>Helotiales</taxon>
        <taxon>Lachnaceae</taxon>
        <taxon>Lachnellula</taxon>
    </lineage>
</organism>
<feature type="compositionally biased region" description="Polar residues" evidence="8">
    <location>
        <begin position="185"/>
        <end position="195"/>
    </location>
</feature>
<gene>
    <name evidence="10" type="primary">ZO14</name>
    <name evidence="10" type="ORF">LOCC1_G004793</name>
</gene>
<evidence type="ECO:0000256" key="2">
    <source>
        <dbReference type="ARBA" id="ARBA00022771"/>
    </source>
</evidence>
<dbReference type="FunFam" id="3.30.160.60:FF:000446">
    <property type="entry name" value="Zinc finger protein"/>
    <property type="match status" value="1"/>
</dbReference>
<dbReference type="CDD" id="cd12148">
    <property type="entry name" value="fungal_TF_MHR"/>
    <property type="match status" value="1"/>
</dbReference>
<dbReference type="Proteomes" id="UP000443090">
    <property type="component" value="Unassembled WGS sequence"/>
</dbReference>
<reference evidence="10 11" key="1">
    <citation type="submission" date="2018-05" db="EMBL/GenBank/DDBJ databases">
        <title>Genome sequencing and assembly of the regulated plant pathogen Lachnellula willkommii and related sister species for the development of diagnostic species identification markers.</title>
        <authorList>
            <person name="Giroux E."/>
            <person name="Bilodeau G."/>
        </authorList>
    </citation>
    <scope>NUCLEOTIDE SEQUENCE [LARGE SCALE GENOMIC DNA]</scope>
    <source>
        <strain evidence="10 11">CBS 160.35</strain>
    </source>
</reference>
<evidence type="ECO:0000256" key="8">
    <source>
        <dbReference type="SAM" id="MobiDB-lite"/>
    </source>
</evidence>
<comment type="caution">
    <text evidence="10">The sequence shown here is derived from an EMBL/GenBank/DDBJ whole genome shotgun (WGS) entry which is preliminary data.</text>
</comment>
<feature type="compositionally biased region" description="Polar residues" evidence="8">
    <location>
        <begin position="272"/>
        <end position="284"/>
    </location>
</feature>
<dbReference type="InterPro" id="IPR007219">
    <property type="entry name" value="XnlR_reg_dom"/>
</dbReference>
<evidence type="ECO:0000259" key="9">
    <source>
        <dbReference type="PROSITE" id="PS50157"/>
    </source>
</evidence>
<evidence type="ECO:0000256" key="5">
    <source>
        <dbReference type="ARBA" id="ARBA00023163"/>
    </source>
</evidence>
<name>A0A8H8S1L2_9HELO</name>
<proteinExistence type="predicted"/>
<dbReference type="InterPro" id="IPR036236">
    <property type="entry name" value="Znf_C2H2_sf"/>
</dbReference>
<dbReference type="PANTHER" id="PTHR47660:SF2">
    <property type="entry name" value="TRANSCRIPTION FACTOR WITH C2H2 AND ZN(2)-CYS(6) DNA BINDING DOMAIN (EUROFUNG)"/>
    <property type="match status" value="1"/>
</dbReference>
<keyword evidence="6" id="KW-0539">Nucleus</keyword>
<dbReference type="GO" id="GO:0006351">
    <property type="term" value="P:DNA-templated transcription"/>
    <property type="evidence" value="ECO:0007669"/>
    <property type="project" value="InterPro"/>
</dbReference>
<keyword evidence="5" id="KW-0804">Transcription</keyword>
<dbReference type="EMBL" id="QGMI01000213">
    <property type="protein sequence ID" value="TVY44955.1"/>
    <property type="molecule type" value="Genomic_DNA"/>
</dbReference>
<evidence type="ECO:0000256" key="4">
    <source>
        <dbReference type="ARBA" id="ARBA00023015"/>
    </source>
</evidence>
<feature type="region of interest" description="Disordered" evidence="8">
    <location>
        <begin position="271"/>
        <end position="306"/>
    </location>
</feature>
<dbReference type="GO" id="GO:0003677">
    <property type="term" value="F:DNA binding"/>
    <property type="evidence" value="ECO:0007669"/>
    <property type="project" value="InterPro"/>
</dbReference>
<evidence type="ECO:0000313" key="11">
    <source>
        <dbReference type="Proteomes" id="UP000443090"/>
    </source>
</evidence>
<dbReference type="Gene3D" id="3.30.160.60">
    <property type="entry name" value="Classic Zinc Finger"/>
    <property type="match status" value="1"/>
</dbReference>
<feature type="compositionally biased region" description="Polar residues" evidence="8">
    <location>
        <begin position="291"/>
        <end position="300"/>
    </location>
</feature>
<dbReference type="AlphaFoldDB" id="A0A8H8S1L2"/>
<evidence type="ECO:0000256" key="1">
    <source>
        <dbReference type="ARBA" id="ARBA00022723"/>
    </source>
</evidence>
<dbReference type="SUPFAM" id="SSF57667">
    <property type="entry name" value="beta-beta-alpha zinc fingers"/>
    <property type="match status" value="1"/>
</dbReference>
<keyword evidence="4" id="KW-0805">Transcription regulation</keyword>
<keyword evidence="11" id="KW-1185">Reference proteome</keyword>
<accession>A0A8H8S1L2</accession>
<dbReference type="Pfam" id="PF04082">
    <property type="entry name" value="Fungal_trans"/>
    <property type="match status" value="1"/>
</dbReference>
<keyword evidence="2 7" id="KW-0863">Zinc-finger</keyword>
<keyword evidence="3" id="KW-0862">Zinc</keyword>
<sequence>MLASKSSKALRQVPGTQGDLFVCDQCPKAFNRRENLSRHQKTHDASPAHRCGQCSKAFTRSDLLRRHEAGHDRWDKKKGPQKSESDSTKRRKCVLDESVESSTSSPSASGSIHNAMNPQTNYSPARQYQNVDTGHSEPTVRHADSHYYESTGPAFESNPTPDYQTFEDPQQFAYRSPGPWWPPNTVHQQPNNLQQDYSKDPSEIFEDFHMNDNSAMNIPSFMVPTDEPAASDWFSYDFYSAMRETGNDRDYMQGALLDPNLLTQAKDYQPNHLDTNQDIDSAQVSGHRGSGMQQEAPQHNSGEEDLAENRVITRISSPPNEASDDDKTPFLWTPNSRQILMANPINIPDNHPLFKSHSSRFDITEHTLLKLRAFLLAPSGSEFNQSRKAVFTLPSLPVINVFIRLFFERFSHQMPVLHHPTVDTNIDLPPPLVAMIVVIGAIYSKLKHSRRFSIVLLDIVRWNLHIAVECDNSLMRDNMIIYAEALICHTGLWCGNKRCFELAEVVRGALVTYIRRVHFHGPPAAPSSKARIEGSVQADWKRWIFEESQRRLYWVIYSIDCQFPCILNLPGTISIGEVSNLLCPADDEFWLATAARDWKNLLGLAPVPPSRLFSAAVAPFMLKASGGGSDTFGLIIEQLRKTNLGRGQNQGLLDLNPWGAFLVLMTIQTRLFNFHQESMLARTFMEDGNVYETEDTISIVMKLQGIKRGELAELLCTWSKAYLTPSRSNIHPSSRYFYASSLVIHHLNNILLDVGLSDLQNAIGRTGPEGIIRAMTKLTNFAQKSPRVAEQAAYNAVRAIVSLTHTKGTDEDDIQNTDIAPYSIITLFLSHVVLWLFAKVCPREQKSVLLGIVGDNEVLRSSAFFAVLQRAFALGDDEDDVAGKMNSKDAPNILFKFGAEMLTRLGTWGASLNLALMIHQRAEM</sequence>
<feature type="domain" description="C2H2-type" evidence="9">
    <location>
        <begin position="49"/>
        <end position="71"/>
    </location>
</feature>
<feature type="compositionally biased region" description="Polar residues" evidence="8">
    <location>
        <begin position="112"/>
        <end position="133"/>
    </location>
</feature>
<evidence type="ECO:0000313" key="10">
    <source>
        <dbReference type="EMBL" id="TVY44955.1"/>
    </source>
</evidence>
<dbReference type="SMART" id="SM00355">
    <property type="entry name" value="ZnF_C2H2"/>
    <property type="match status" value="2"/>
</dbReference>
<protein>
    <submittedName>
        <fullName evidence="10">Oocyte zinc finger protein</fullName>
    </submittedName>
</protein>
<dbReference type="OrthoDB" id="1405595at2759"/>
<dbReference type="GO" id="GO:0008270">
    <property type="term" value="F:zinc ion binding"/>
    <property type="evidence" value="ECO:0007669"/>
    <property type="project" value="UniProtKB-KW"/>
</dbReference>
<evidence type="ECO:0000256" key="7">
    <source>
        <dbReference type="PROSITE-ProRule" id="PRU00042"/>
    </source>
</evidence>
<evidence type="ECO:0000256" key="6">
    <source>
        <dbReference type="ARBA" id="ARBA00023242"/>
    </source>
</evidence>
<feature type="domain" description="C2H2-type" evidence="9">
    <location>
        <begin position="21"/>
        <end position="48"/>
    </location>
</feature>
<feature type="region of interest" description="Disordered" evidence="8">
    <location>
        <begin position="69"/>
        <end position="139"/>
    </location>
</feature>
<dbReference type="PROSITE" id="PS50157">
    <property type="entry name" value="ZINC_FINGER_C2H2_2"/>
    <property type="match status" value="2"/>
</dbReference>
<dbReference type="InterPro" id="IPR013087">
    <property type="entry name" value="Znf_C2H2_type"/>
</dbReference>
<dbReference type="PROSITE" id="PS00028">
    <property type="entry name" value="ZINC_FINGER_C2H2_1"/>
    <property type="match status" value="2"/>
</dbReference>
<evidence type="ECO:0000256" key="3">
    <source>
        <dbReference type="ARBA" id="ARBA00022833"/>
    </source>
</evidence>